<proteinExistence type="predicted"/>
<keyword evidence="3" id="KW-1185">Reference proteome</keyword>
<protein>
    <recommendedName>
        <fullName evidence="4">Craniofacial development protein 2</fullName>
    </recommendedName>
</protein>
<name>A0A4C1Z0T4_EUMVA</name>
<feature type="region of interest" description="Disordered" evidence="1">
    <location>
        <begin position="1"/>
        <end position="20"/>
    </location>
</feature>
<gene>
    <name evidence="2" type="ORF">EVAR_90976_1</name>
</gene>
<dbReference type="InterPro" id="IPR036691">
    <property type="entry name" value="Endo/exonu/phosph_ase_sf"/>
</dbReference>
<dbReference type="EMBL" id="BGZK01001559">
    <property type="protein sequence ID" value="GBP82341.1"/>
    <property type="molecule type" value="Genomic_DNA"/>
</dbReference>
<accession>A0A4C1Z0T4</accession>
<dbReference type="OrthoDB" id="8775810at2759"/>
<evidence type="ECO:0000256" key="1">
    <source>
        <dbReference type="SAM" id="MobiDB-lite"/>
    </source>
</evidence>
<evidence type="ECO:0000313" key="2">
    <source>
        <dbReference type="EMBL" id="GBP82341.1"/>
    </source>
</evidence>
<dbReference type="AlphaFoldDB" id="A0A4C1Z0T4"/>
<evidence type="ECO:0000313" key="3">
    <source>
        <dbReference type="Proteomes" id="UP000299102"/>
    </source>
</evidence>
<evidence type="ECO:0008006" key="4">
    <source>
        <dbReference type="Google" id="ProtNLM"/>
    </source>
</evidence>
<dbReference type="Proteomes" id="UP000299102">
    <property type="component" value="Unassembled WGS sequence"/>
</dbReference>
<sequence>MEKIDNSEGPGIARESFPGPGGGDKFLYRGIGNFRLDCGDEVHHPSRLIPRRSETKTGEVRFGILNMCGGMDDKIDDVCQLMKDMRLDILCVNEIKRNGSGRATKRGFFCIYWSGVDQHQRGCRGVGFTLLERLFKFVSGYECTPDTSKLLEERKEFWTDVRDILMKCDRNERIVILDNFNGWVGVQQDGYEKVLVRKIASKKKKAWLDLLSAKANDKVQRKDSLKDKLKDAESVRQRCVASPWLFNLLMDSCLYDVKEYECGLRMNEPFVKCLLYADDQGKSTTEYDILTEGEKGELVKEFVYLGTLFTNKKMRDIERRVNVENKVNGALIAIMNYNSVSQQARLVIHNGMLIPALMYGSDSWVWQKINQSRINAVEMRSLRSMCKVYRKDRCRNSDVKERWGLKEDVVT</sequence>
<reference evidence="2 3" key="1">
    <citation type="journal article" date="2019" name="Commun. Biol.">
        <title>The bagworm genome reveals a unique fibroin gene that provides high tensile strength.</title>
        <authorList>
            <person name="Kono N."/>
            <person name="Nakamura H."/>
            <person name="Ohtoshi R."/>
            <person name="Tomita M."/>
            <person name="Numata K."/>
            <person name="Arakawa K."/>
        </authorList>
    </citation>
    <scope>NUCLEOTIDE SEQUENCE [LARGE SCALE GENOMIC DNA]</scope>
</reference>
<organism evidence="2 3">
    <name type="scientific">Eumeta variegata</name>
    <name type="common">Bagworm moth</name>
    <name type="synonym">Eumeta japonica</name>
    <dbReference type="NCBI Taxonomy" id="151549"/>
    <lineage>
        <taxon>Eukaryota</taxon>
        <taxon>Metazoa</taxon>
        <taxon>Ecdysozoa</taxon>
        <taxon>Arthropoda</taxon>
        <taxon>Hexapoda</taxon>
        <taxon>Insecta</taxon>
        <taxon>Pterygota</taxon>
        <taxon>Neoptera</taxon>
        <taxon>Endopterygota</taxon>
        <taxon>Lepidoptera</taxon>
        <taxon>Glossata</taxon>
        <taxon>Ditrysia</taxon>
        <taxon>Tineoidea</taxon>
        <taxon>Psychidae</taxon>
        <taxon>Oiketicinae</taxon>
        <taxon>Eumeta</taxon>
    </lineage>
</organism>
<dbReference type="PANTHER" id="PTHR47027:SF30">
    <property type="entry name" value="THAP-TYPE DOMAIN-CONTAINING PROTEIN"/>
    <property type="match status" value="1"/>
</dbReference>
<comment type="caution">
    <text evidence="2">The sequence shown here is derived from an EMBL/GenBank/DDBJ whole genome shotgun (WGS) entry which is preliminary data.</text>
</comment>
<dbReference type="Gene3D" id="3.60.10.10">
    <property type="entry name" value="Endonuclease/exonuclease/phosphatase"/>
    <property type="match status" value="1"/>
</dbReference>
<dbReference type="PANTHER" id="PTHR47027">
    <property type="entry name" value="REVERSE TRANSCRIPTASE DOMAIN-CONTAINING PROTEIN"/>
    <property type="match status" value="1"/>
</dbReference>
<dbReference type="SUPFAM" id="SSF56219">
    <property type="entry name" value="DNase I-like"/>
    <property type="match status" value="1"/>
</dbReference>